<dbReference type="EMBL" id="CAJVCH010520019">
    <property type="protein sequence ID" value="CAG7821758.1"/>
    <property type="molecule type" value="Genomic_DNA"/>
</dbReference>
<sequence length="84" mass="9754">MFKKSENYSGKWYNDRFHSKKGNLHVTDPIYNEFKDVYCKAMKEMGIPTTDLNGDYIEGCSLVTTSQEANGMRHDTYNAFIFPI</sequence>
<dbReference type="PANTHER" id="PTHR11552">
    <property type="entry name" value="GLUCOSE-METHANOL-CHOLINE GMC OXIDOREDUCTASE"/>
    <property type="match status" value="1"/>
</dbReference>
<name>A0A8J2PH39_9HEXA</name>
<feature type="non-terminal residue" evidence="1">
    <location>
        <position position="1"/>
    </location>
</feature>
<keyword evidence="2" id="KW-1185">Reference proteome</keyword>
<proteinExistence type="predicted"/>
<comment type="caution">
    <text evidence="1">The sequence shown here is derived from an EMBL/GenBank/DDBJ whole genome shotgun (WGS) entry which is preliminary data.</text>
</comment>
<organism evidence="1 2">
    <name type="scientific">Allacma fusca</name>
    <dbReference type="NCBI Taxonomy" id="39272"/>
    <lineage>
        <taxon>Eukaryota</taxon>
        <taxon>Metazoa</taxon>
        <taxon>Ecdysozoa</taxon>
        <taxon>Arthropoda</taxon>
        <taxon>Hexapoda</taxon>
        <taxon>Collembola</taxon>
        <taxon>Symphypleona</taxon>
        <taxon>Sminthuridae</taxon>
        <taxon>Allacma</taxon>
    </lineage>
</organism>
<dbReference type="OrthoDB" id="6745540at2759"/>
<dbReference type="GO" id="GO:0050660">
    <property type="term" value="F:flavin adenine dinucleotide binding"/>
    <property type="evidence" value="ECO:0007669"/>
    <property type="project" value="InterPro"/>
</dbReference>
<evidence type="ECO:0000313" key="2">
    <source>
        <dbReference type="Proteomes" id="UP000708208"/>
    </source>
</evidence>
<dbReference type="AlphaFoldDB" id="A0A8J2PH39"/>
<dbReference type="Proteomes" id="UP000708208">
    <property type="component" value="Unassembled WGS sequence"/>
</dbReference>
<dbReference type="InterPro" id="IPR012132">
    <property type="entry name" value="GMC_OxRdtase"/>
</dbReference>
<accession>A0A8J2PH39</accession>
<dbReference type="PANTHER" id="PTHR11552:SF147">
    <property type="entry name" value="CHOLINE DEHYDROGENASE, MITOCHONDRIAL"/>
    <property type="match status" value="1"/>
</dbReference>
<dbReference type="GO" id="GO:0016491">
    <property type="term" value="F:oxidoreductase activity"/>
    <property type="evidence" value="ECO:0007669"/>
    <property type="project" value="TreeGrafter"/>
</dbReference>
<reference evidence="1" key="1">
    <citation type="submission" date="2021-06" db="EMBL/GenBank/DDBJ databases">
        <authorList>
            <person name="Hodson N. C."/>
            <person name="Mongue J. A."/>
            <person name="Jaron S. K."/>
        </authorList>
    </citation>
    <scope>NUCLEOTIDE SEQUENCE</scope>
</reference>
<evidence type="ECO:0000313" key="1">
    <source>
        <dbReference type="EMBL" id="CAG7821758.1"/>
    </source>
</evidence>
<gene>
    <name evidence="1" type="ORF">AFUS01_LOCUS32072</name>
</gene>
<protein>
    <submittedName>
        <fullName evidence="1">Uncharacterized protein</fullName>
    </submittedName>
</protein>